<dbReference type="InterPro" id="IPR001453">
    <property type="entry name" value="MoaB/Mog_dom"/>
</dbReference>
<dbReference type="Gene3D" id="3.40.980.10">
    <property type="entry name" value="MoaB/Mog-like domain"/>
    <property type="match status" value="1"/>
</dbReference>
<keyword evidence="1" id="KW-0500">Molybdenum</keyword>
<dbReference type="GO" id="GO:0005829">
    <property type="term" value="C:cytosol"/>
    <property type="evidence" value="ECO:0007669"/>
    <property type="project" value="TreeGrafter"/>
</dbReference>
<comment type="pathway">
    <text evidence="1">Cofactor biosynthesis; molybdopterin biosynthesis.</text>
</comment>
<comment type="similarity">
    <text evidence="1">Belongs to the MoeA family.</text>
</comment>
<feature type="domain" description="MoaB/Mog" evidence="2">
    <location>
        <begin position="173"/>
        <end position="305"/>
    </location>
</feature>
<comment type="catalytic activity">
    <reaction evidence="1">
        <text>adenylyl-molybdopterin + molybdate = Mo-molybdopterin + AMP + H(+)</text>
        <dbReference type="Rhea" id="RHEA:35047"/>
        <dbReference type="ChEBI" id="CHEBI:15378"/>
        <dbReference type="ChEBI" id="CHEBI:36264"/>
        <dbReference type="ChEBI" id="CHEBI:62727"/>
        <dbReference type="ChEBI" id="CHEBI:71302"/>
        <dbReference type="ChEBI" id="CHEBI:456215"/>
    </reaction>
</comment>
<reference evidence="3 4" key="1">
    <citation type="submission" date="2016-11" db="EMBL/GenBank/DDBJ databases">
        <authorList>
            <person name="Jaros S."/>
            <person name="Januszkiewicz K."/>
            <person name="Wedrychowicz H."/>
        </authorList>
    </citation>
    <scope>NUCLEOTIDE SEQUENCE [LARGE SCALE GENOMIC DNA]</scope>
    <source>
        <strain evidence="3 4">DSM 15480</strain>
    </source>
</reference>
<protein>
    <recommendedName>
        <fullName evidence="1">Molybdopterin molybdenumtransferase</fullName>
        <ecNumber evidence="1">2.10.1.1</ecNumber>
    </recommendedName>
</protein>
<comment type="cofactor">
    <cofactor evidence="1">
        <name>Mg(2+)</name>
        <dbReference type="ChEBI" id="CHEBI:18420"/>
    </cofactor>
</comment>
<comment type="function">
    <text evidence="1">Catalyzes the insertion of molybdate into adenylated molybdopterin with the concomitant release of AMP.</text>
</comment>
<name>A0A1M6UE33_9FIRM</name>
<keyword evidence="1" id="KW-0460">Magnesium</keyword>
<dbReference type="PANTHER" id="PTHR10192:SF28">
    <property type="entry name" value="MOLYBDOPTERIN MOLYBDENUMTRANSFERASE"/>
    <property type="match status" value="1"/>
</dbReference>
<dbReference type="AlphaFoldDB" id="A0A1M6UE33"/>
<keyword evidence="1" id="KW-0808">Transferase</keyword>
<dbReference type="EMBL" id="FQZY01000071">
    <property type="protein sequence ID" value="SHK67427.1"/>
    <property type="molecule type" value="Genomic_DNA"/>
</dbReference>
<dbReference type="InterPro" id="IPR036425">
    <property type="entry name" value="MoaB/Mog-like_dom_sf"/>
</dbReference>
<dbReference type="RefSeq" id="WP_073112794.1">
    <property type="nucleotide sequence ID" value="NZ_FQZY01000071.1"/>
</dbReference>
<dbReference type="CDD" id="cd03522">
    <property type="entry name" value="MoeA_like"/>
    <property type="match status" value="1"/>
</dbReference>
<sequence>MQLIKAQDAVGSVLCHDVTQIIKGVTKDAVFRKGHIIREEDVPVLLSIGKENLYVWEEQEGMLHENEGAEVLREICQGTNMHPSEVKEGKIELIADCDGILKIDVEKLNRINALGEIIIASRHGNFPVKKGDKLVGTRVIPLVIAKEKMERAREVAGAEPLFHILPFQKRKAAIVTTGSEVYYGRIKDAFTPVVREKLEEYDVEILGETLCNDDSDMVTAAIRDWLDKGAELIICTGGMSVDPDDRTPLSIRNASTEVITYGAPVLPGAMFMLAYHGAVPVMGLPGCVMYAKRTIFDLVLPRVLAGERLKQTDFTGLGQGGLCLSCPQCTFPNCGFGKGAV</sequence>
<evidence type="ECO:0000313" key="3">
    <source>
        <dbReference type="EMBL" id="SHK67427.1"/>
    </source>
</evidence>
<organism evidence="3 4">
    <name type="scientific">Hespellia stercorisuis DSM 15480</name>
    <dbReference type="NCBI Taxonomy" id="1121950"/>
    <lineage>
        <taxon>Bacteria</taxon>
        <taxon>Bacillati</taxon>
        <taxon>Bacillota</taxon>
        <taxon>Clostridia</taxon>
        <taxon>Lachnospirales</taxon>
        <taxon>Lachnospiraceae</taxon>
        <taxon>Hespellia</taxon>
    </lineage>
</organism>
<evidence type="ECO:0000256" key="1">
    <source>
        <dbReference type="RuleBase" id="RU365090"/>
    </source>
</evidence>
<accession>A0A1M6UE33</accession>
<dbReference type="GO" id="GO:0061599">
    <property type="term" value="F:molybdopterin molybdotransferase activity"/>
    <property type="evidence" value="ECO:0007669"/>
    <property type="project" value="UniProtKB-UniRule"/>
</dbReference>
<dbReference type="InterPro" id="IPR038987">
    <property type="entry name" value="MoeA-like"/>
</dbReference>
<dbReference type="Pfam" id="PF00994">
    <property type="entry name" value="MoCF_biosynth"/>
    <property type="match status" value="1"/>
</dbReference>
<proteinExistence type="inferred from homology"/>
<dbReference type="PANTHER" id="PTHR10192">
    <property type="entry name" value="MOLYBDOPTERIN BIOSYNTHESIS PROTEIN"/>
    <property type="match status" value="1"/>
</dbReference>
<dbReference type="STRING" id="1121950.SAMN02745243_03478"/>
<gene>
    <name evidence="3" type="ORF">SAMN02745243_03478</name>
</gene>
<keyword evidence="4" id="KW-1185">Reference proteome</keyword>
<dbReference type="SUPFAM" id="SSF53218">
    <property type="entry name" value="Molybdenum cofactor biosynthesis proteins"/>
    <property type="match status" value="1"/>
</dbReference>
<dbReference type="OrthoDB" id="9767940at2"/>
<dbReference type="SMART" id="SM00852">
    <property type="entry name" value="MoCF_biosynth"/>
    <property type="match status" value="1"/>
</dbReference>
<evidence type="ECO:0000313" key="4">
    <source>
        <dbReference type="Proteomes" id="UP000184301"/>
    </source>
</evidence>
<keyword evidence="1" id="KW-0501">Molybdenum cofactor biosynthesis</keyword>
<keyword evidence="1" id="KW-0479">Metal-binding</keyword>
<dbReference type="Proteomes" id="UP000184301">
    <property type="component" value="Unassembled WGS sequence"/>
</dbReference>
<evidence type="ECO:0000259" key="2">
    <source>
        <dbReference type="SMART" id="SM00852"/>
    </source>
</evidence>
<dbReference type="GO" id="GO:0046872">
    <property type="term" value="F:metal ion binding"/>
    <property type="evidence" value="ECO:0007669"/>
    <property type="project" value="UniProtKB-UniRule"/>
</dbReference>
<dbReference type="EC" id="2.10.1.1" evidence="1"/>
<dbReference type="UniPathway" id="UPA00344"/>
<dbReference type="GO" id="GO:0006777">
    <property type="term" value="P:Mo-molybdopterin cofactor biosynthetic process"/>
    <property type="evidence" value="ECO:0007669"/>
    <property type="project" value="UniProtKB-UniRule"/>
</dbReference>